<gene>
    <name evidence="2" type="ORF">GOBAR_AA26025</name>
</gene>
<evidence type="ECO:0000256" key="1">
    <source>
        <dbReference type="SAM" id="MobiDB-lite"/>
    </source>
</evidence>
<organism evidence="2 3">
    <name type="scientific">Gossypium barbadense</name>
    <name type="common">Sea Island cotton</name>
    <name type="synonym">Hibiscus barbadensis</name>
    <dbReference type="NCBI Taxonomy" id="3634"/>
    <lineage>
        <taxon>Eukaryota</taxon>
        <taxon>Viridiplantae</taxon>
        <taxon>Streptophyta</taxon>
        <taxon>Embryophyta</taxon>
        <taxon>Tracheophyta</taxon>
        <taxon>Spermatophyta</taxon>
        <taxon>Magnoliopsida</taxon>
        <taxon>eudicotyledons</taxon>
        <taxon>Gunneridae</taxon>
        <taxon>Pentapetalae</taxon>
        <taxon>rosids</taxon>
        <taxon>malvids</taxon>
        <taxon>Malvales</taxon>
        <taxon>Malvaceae</taxon>
        <taxon>Malvoideae</taxon>
        <taxon>Gossypium</taxon>
    </lineage>
</organism>
<proteinExistence type="predicted"/>
<dbReference type="Proteomes" id="UP000239757">
    <property type="component" value="Unassembled WGS sequence"/>
</dbReference>
<dbReference type="AlphaFoldDB" id="A0A2P5WU73"/>
<dbReference type="OrthoDB" id="10381443at2759"/>
<name>A0A2P5WU73_GOSBA</name>
<evidence type="ECO:0000313" key="3">
    <source>
        <dbReference type="Proteomes" id="UP000239757"/>
    </source>
</evidence>
<evidence type="ECO:0000313" key="2">
    <source>
        <dbReference type="EMBL" id="PPR94631.1"/>
    </source>
</evidence>
<sequence length="108" mass="11806">MELGRERLIEATTENENNVPADDGGSTKSSSATFNGGSGGILESFSYPRLTSEGSVDVIVAEMNNSLDPSRHTIVIFRETKDLNPGVSMNGVPFRLQRKENQSHHEEI</sequence>
<protein>
    <submittedName>
        <fullName evidence="2">Uncharacterized protein</fullName>
    </submittedName>
</protein>
<reference evidence="2 3" key="1">
    <citation type="submission" date="2015-01" db="EMBL/GenBank/DDBJ databases">
        <title>Genome of allotetraploid Gossypium barbadense reveals genomic plasticity and fiber elongation in cotton evolution.</title>
        <authorList>
            <person name="Chen X."/>
            <person name="Liu X."/>
            <person name="Zhao B."/>
            <person name="Zheng H."/>
            <person name="Hu Y."/>
            <person name="Lu G."/>
            <person name="Yang C."/>
            <person name="Chen J."/>
            <person name="Shan C."/>
            <person name="Zhang L."/>
            <person name="Zhou Y."/>
            <person name="Wang L."/>
            <person name="Guo W."/>
            <person name="Bai Y."/>
            <person name="Ruan J."/>
            <person name="Shangguan X."/>
            <person name="Mao Y."/>
            <person name="Jiang J."/>
            <person name="Zhu Y."/>
            <person name="Lei J."/>
            <person name="Kang H."/>
            <person name="Chen S."/>
            <person name="He X."/>
            <person name="Wang R."/>
            <person name="Wang Y."/>
            <person name="Chen J."/>
            <person name="Wang L."/>
            <person name="Yu S."/>
            <person name="Wang B."/>
            <person name="Wei J."/>
            <person name="Song S."/>
            <person name="Lu X."/>
            <person name="Gao Z."/>
            <person name="Gu W."/>
            <person name="Deng X."/>
            <person name="Ma D."/>
            <person name="Wang S."/>
            <person name="Liang W."/>
            <person name="Fang L."/>
            <person name="Cai C."/>
            <person name="Zhu X."/>
            <person name="Zhou B."/>
            <person name="Zhang Y."/>
            <person name="Chen Z."/>
            <person name="Xu S."/>
            <person name="Zhu R."/>
            <person name="Wang S."/>
            <person name="Zhang T."/>
            <person name="Zhao G."/>
        </authorList>
    </citation>
    <scope>NUCLEOTIDE SEQUENCE [LARGE SCALE GENOMIC DNA]</scope>
    <source>
        <strain evidence="3">cv. Xinhai21</strain>
        <tissue evidence="2">Leaf</tissue>
    </source>
</reference>
<feature type="region of interest" description="Disordered" evidence="1">
    <location>
        <begin position="1"/>
        <end position="45"/>
    </location>
</feature>
<dbReference type="EMBL" id="KZ666469">
    <property type="protein sequence ID" value="PPR94631.1"/>
    <property type="molecule type" value="Genomic_DNA"/>
</dbReference>
<feature type="compositionally biased region" description="Basic and acidic residues" evidence="1">
    <location>
        <begin position="97"/>
        <end position="108"/>
    </location>
</feature>
<feature type="region of interest" description="Disordered" evidence="1">
    <location>
        <begin position="87"/>
        <end position="108"/>
    </location>
</feature>
<feature type="compositionally biased region" description="Polar residues" evidence="1">
    <location>
        <begin position="26"/>
        <end position="35"/>
    </location>
</feature>
<accession>A0A2P5WU73</accession>